<dbReference type="InterPro" id="IPR051691">
    <property type="entry name" value="Metab_Enz_Cyan_OpOx_G3PDH"/>
</dbReference>
<reference evidence="4 5" key="1">
    <citation type="submission" date="2019-06" db="EMBL/GenBank/DDBJ databases">
        <title>Sequencing the genomes of 1000 actinobacteria strains.</title>
        <authorList>
            <person name="Klenk H.-P."/>
        </authorList>
    </citation>
    <scope>NUCLEOTIDE SEQUENCE [LARGE SCALE GENOMIC DNA]</scope>
    <source>
        <strain evidence="4 5">DSM 45679</strain>
    </source>
</reference>
<dbReference type="Pfam" id="PF07992">
    <property type="entry name" value="Pyr_redox_2"/>
    <property type="match status" value="1"/>
</dbReference>
<dbReference type="Proteomes" id="UP000320876">
    <property type="component" value="Unassembled WGS sequence"/>
</dbReference>
<feature type="domain" description="FAD/NAD(P)-binding" evidence="3">
    <location>
        <begin position="3"/>
        <end position="330"/>
    </location>
</feature>
<dbReference type="Gene3D" id="1.10.10.1100">
    <property type="entry name" value="BFD-like [2Fe-2S]-binding domain"/>
    <property type="match status" value="1"/>
</dbReference>
<dbReference type="RefSeq" id="WP_142000896.1">
    <property type="nucleotide sequence ID" value="NZ_VFML01000001.1"/>
</dbReference>
<feature type="domain" description="BFD-like [2Fe-2S]-binding" evidence="2">
    <location>
        <begin position="382"/>
        <end position="431"/>
    </location>
</feature>
<dbReference type="InterPro" id="IPR007419">
    <property type="entry name" value="BFD-like_2Fe2S-bd_dom"/>
</dbReference>
<gene>
    <name evidence="4" type="ORF">FB471_5183</name>
</gene>
<proteinExistence type="predicted"/>
<dbReference type="PIRSF" id="PIRSF037495">
    <property type="entry name" value="Opine_OX_OoxA/HcnB"/>
    <property type="match status" value="1"/>
</dbReference>
<dbReference type="InterPro" id="IPR017224">
    <property type="entry name" value="Opine_Oxase_asu/HCN_bsu"/>
</dbReference>
<evidence type="ECO:0000313" key="5">
    <source>
        <dbReference type="Proteomes" id="UP000320876"/>
    </source>
</evidence>
<name>A0A542DQX3_AMYCI</name>
<dbReference type="PANTHER" id="PTHR42949">
    <property type="entry name" value="ANAEROBIC GLYCEROL-3-PHOSPHATE DEHYDROGENASE SUBUNIT B"/>
    <property type="match status" value="1"/>
</dbReference>
<dbReference type="InterPro" id="IPR036188">
    <property type="entry name" value="FAD/NAD-bd_sf"/>
</dbReference>
<evidence type="ECO:0000259" key="2">
    <source>
        <dbReference type="Pfam" id="PF04324"/>
    </source>
</evidence>
<evidence type="ECO:0000259" key="3">
    <source>
        <dbReference type="Pfam" id="PF07992"/>
    </source>
</evidence>
<comment type="caution">
    <text evidence="4">The sequence shown here is derived from an EMBL/GenBank/DDBJ whole genome shotgun (WGS) entry which is preliminary data.</text>
</comment>
<dbReference type="OrthoDB" id="9801699at2"/>
<dbReference type="PRINTS" id="PR00469">
    <property type="entry name" value="PNDRDTASEII"/>
</dbReference>
<dbReference type="InterPro" id="IPR023753">
    <property type="entry name" value="FAD/NAD-binding_dom"/>
</dbReference>
<dbReference type="GO" id="GO:0016491">
    <property type="term" value="F:oxidoreductase activity"/>
    <property type="evidence" value="ECO:0007669"/>
    <property type="project" value="UniProtKB-KW"/>
</dbReference>
<evidence type="ECO:0000256" key="1">
    <source>
        <dbReference type="ARBA" id="ARBA00023002"/>
    </source>
</evidence>
<dbReference type="AlphaFoldDB" id="A0A542DQX3"/>
<dbReference type="PANTHER" id="PTHR42949:SF3">
    <property type="entry name" value="ANAEROBIC GLYCEROL-3-PHOSPHATE DEHYDROGENASE SUBUNIT B"/>
    <property type="match status" value="1"/>
</dbReference>
<dbReference type="SUPFAM" id="SSF51905">
    <property type="entry name" value="FAD/NAD(P)-binding domain"/>
    <property type="match status" value="1"/>
</dbReference>
<dbReference type="InterPro" id="IPR041854">
    <property type="entry name" value="BFD-like_2Fe2S-bd_dom_sf"/>
</dbReference>
<sequence length="466" mass="49200">MTRVVVIGAGPAGLAAAEHALRAGATVTVLDEAERPGGQYHRMLPRAYAARSQHRLQHGWRAFDRRQRRVREHPRCTFSARTSVWALEPRADLPPLVHLLRGAADAAGGRAVLDPDALVLATGAHDRVLPFPGWDLPGVFTAGAAQALAKGERVLVGERAVVCGTGPFLLPVAASLLEAGGRVPAVLEANPAATLLRGWAARGWELVPQAGKAIELAGYATGQLRHRTPYRTGRAVVEARGDGRVEEVVSARLRPDWSPVPGTEQVLPVDAVCVGHGFSPRLELPVAAGCALDRGEFVLVDGDQRTSVAGVYAAGEITGVAGAPAAATEGAVAGWVAGGGDPAGITRLRRRRDRGRAFAARLARAHPTGSGWPGWLRPDTVLCRCEGTDYRTLRRALERPARSGARAVRLGTRAGLGPCQGRICGPTVAELTARSGGEVCTVHHRPIAQPIRLADLAGTPEKERDR</sequence>
<dbReference type="Gene3D" id="3.50.50.60">
    <property type="entry name" value="FAD/NAD(P)-binding domain"/>
    <property type="match status" value="4"/>
</dbReference>
<keyword evidence="1" id="KW-0560">Oxidoreductase</keyword>
<keyword evidence="5" id="KW-1185">Reference proteome</keyword>
<dbReference type="CDD" id="cd19946">
    <property type="entry name" value="GlpA-like_Fer2_BFD-like"/>
    <property type="match status" value="1"/>
</dbReference>
<dbReference type="EMBL" id="VFML01000001">
    <property type="protein sequence ID" value="TQJ05355.1"/>
    <property type="molecule type" value="Genomic_DNA"/>
</dbReference>
<dbReference type="PRINTS" id="PR00368">
    <property type="entry name" value="FADPNR"/>
</dbReference>
<dbReference type="Pfam" id="PF04324">
    <property type="entry name" value="Fer2_BFD"/>
    <property type="match status" value="1"/>
</dbReference>
<organism evidence="4 5">
    <name type="scientific">Amycolatopsis cihanbeyliensis</name>
    <dbReference type="NCBI Taxonomy" id="1128664"/>
    <lineage>
        <taxon>Bacteria</taxon>
        <taxon>Bacillati</taxon>
        <taxon>Actinomycetota</taxon>
        <taxon>Actinomycetes</taxon>
        <taxon>Pseudonocardiales</taxon>
        <taxon>Pseudonocardiaceae</taxon>
        <taxon>Amycolatopsis</taxon>
    </lineage>
</organism>
<evidence type="ECO:0000313" key="4">
    <source>
        <dbReference type="EMBL" id="TQJ05355.1"/>
    </source>
</evidence>
<protein>
    <submittedName>
        <fullName evidence="4">Thioredoxin reductase</fullName>
    </submittedName>
</protein>
<accession>A0A542DQX3</accession>